<proteinExistence type="inferred from homology"/>
<dbReference type="SUPFAM" id="SSF50494">
    <property type="entry name" value="Trypsin-like serine proteases"/>
    <property type="match status" value="1"/>
</dbReference>
<dbReference type="GO" id="GO:0006508">
    <property type="term" value="P:proteolysis"/>
    <property type="evidence" value="ECO:0007669"/>
    <property type="project" value="InterPro"/>
</dbReference>
<feature type="chain" id="PRO_5037172572" description="Peptidase S1 domain-containing protein" evidence="3">
    <location>
        <begin position="20"/>
        <end position="242"/>
    </location>
</feature>
<evidence type="ECO:0000256" key="2">
    <source>
        <dbReference type="ARBA" id="ARBA00023157"/>
    </source>
</evidence>
<dbReference type="InterPro" id="IPR001314">
    <property type="entry name" value="Peptidase_S1A"/>
</dbReference>
<keyword evidence="2" id="KW-1015">Disulfide bond</keyword>
<dbReference type="PRINTS" id="PR00722">
    <property type="entry name" value="CHYMOTRYPSIN"/>
</dbReference>
<organism evidence="5 6">
    <name type="scientific">Azorhizobium oxalatiphilum</name>
    <dbReference type="NCBI Taxonomy" id="980631"/>
    <lineage>
        <taxon>Bacteria</taxon>
        <taxon>Pseudomonadati</taxon>
        <taxon>Pseudomonadota</taxon>
        <taxon>Alphaproteobacteria</taxon>
        <taxon>Hyphomicrobiales</taxon>
        <taxon>Xanthobacteraceae</taxon>
        <taxon>Azorhizobium</taxon>
    </lineage>
</organism>
<reference evidence="5" key="2">
    <citation type="submission" date="2020-09" db="EMBL/GenBank/DDBJ databases">
        <authorList>
            <person name="Sun Q."/>
            <person name="Sedlacek I."/>
        </authorList>
    </citation>
    <scope>NUCLEOTIDE SEQUENCE</scope>
    <source>
        <strain evidence="5">CCM 7897</strain>
    </source>
</reference>
<gene>
    <name evidence="5" type="ORF">GCM10007301_10740</name>
</gene>
<dbReference type="GO" id="GO:0004252">
    <property type="term" value="F:serine-type endopeptidase activity"/>
    <property type="evidence" value="ECO:0007669"/>
    <property type="project" value="InterPro"/>
</dbReference>
<dbReference type="InterPro" id="IPR018114">
    <property type="entry name" value="TRYPSIN_HIS"/>
</dbReference>
<feature type="signal peptide" evidence="3">
    <location>
        <begin position="1"/>
        <end position="19"/>
    </location>
</feature>
<evidence type="ECO:0000256" key="1">
    <source>
        <dbReference type="ARBA" id="ARBA00007664"/>
    </source>
</evidence>
<dbReference type="InterPro" id="IPR050430">
    <property type="entry name" value="Peptidase_S1"/>
</dbReference>
<dbReference type="EMBL" id="BMCT01000001">
    <property type="protein sequence ID" value="GGF53118.1"/>
    <property type="molecule type" value="Genomic_DNA"/>
</dbReference>
<reference evidence="5" key="1">
    <citation type="journal article" date="2014" name="Int. J. Syst. Evol. Microbiol.">
        <title>Complete genome sequence of Corynebacterium casei LMG S-19264T (=DSM 44701T), isolated from a smear-ripened cheese.</title>
        <authorList>
            <consortium name="US DOE Joint Genome Institute (JGI-PGF)"/>
            <person name="Walter F."/>
            <person name="Albersmeier A."/>
            <person name="Kalinowski J."/>
            <person name="Ruckert C."/>
        </authorList>
    </citation>
    <scope>NUCLEOTIDE SEQUENCE</scope>
    <source>
        <strain evidence="5">CCM 7897</strain>
    </source>
</reference>
<dbReference type="Gene3D" id="2.40.10.10">
    <property type="entry name" value="Trypsin-like serine proteases"/>
    <property type="match status" value="1"/>
</dbReference>
<accession>A0A917F8E6</accession>
<dbReference type="InterPro" id="IPR009003">
    <property type="entry name" value="Peptidase_S1_PA"/>
</dbReference>
<protein>
    <recommendedName>
        <fullName evidence="4">Peptidase S1 domain-containing protein</fullName>
    </recommendedName>
</protein>
<dbReference type="PANTHER" id="PTHR24276:SF98">
    <property type="entry name" value="FI18310P1-RELATED"/>
    <property type="match status" value="1"/>
</dbReference>
<dbReference type="InterPro" id="IPR043504">
    <property type="entry name" value="Peptidase_S1_PA_chymotrypsin"/>
</dbReference>
<dbReference type="AlphaFoldDB" id="A0A917F8E6"/>
<keyword evidence="3" id="KW-0732">Signal</keyword>
<dbReference type="Proteomes" id="UP000606044">
    <property type="component" value="Unassembled WGS sequence"/>
</dbReference>
<evidence type="ECO:0000259" key="4">
    <source>
        <dbReference type="PROSITE" id="PS50240"/>
    </source>
</evidence>
<dbReference type="SMART" id="SM00020">
    <property type="entry name" value="Tryp_SPc"/>
    <property type="match status" value="1"/>
</dbReference>
<dbReference type="PROSITE" id="PS50240">
    <property type="entry name" value="TRYPSIN_DOM"/>
    <property type="match status" value="1"/>
</dbReference>
<feature type="domain" description="Peptidase S1" evidence="4">
    <location>
        <begin position="20"/>
        <end position="235"/>
    </location>
</feature>
<comment type="similarity">
    <text evidence="1">Belongs to the peptidase S1 family.</text>
</comment>
<dbReference type="Pfam" id="PF00089">
    <property type="entry name" value="Trypsin"/>
    <property type="match status" value="1"/>
</dbReference>
<dbReference type="PROSITE" id="PS00134">
    <property type="entry name" value="TRYPSIN_HIS"/>
    <property type="match status" value="1"/>
</dbReference>
<evidence type="ECO:0000313" key="6">
    <source>
        <dbReference type="Proteomes" id="UP000606044"/>
    </source>
</evidence>
<evidence type="ECO:0000313" key="5">
    <source>
        <dbReference type="EMBL" id="GGF53118.1"/>
    </source>
</evidence>
<comment type="caution">
    <text evidence="5">The sequence shown here is derived from an EMBL/GenBank/DDBJ whole genome shotgun (WGS) entry which is preliminary data.</text>
</comment>
<dbReference type="PANTHER" id="PTHR24276">
    <property type="entry name" value="POLYSERASE-RELATED"/>
    <property type="match status" value="1"/>
</dbReference>
<sequence>MGAMLVAGALLSGLAPAHAIVAGRIGGGSAGPHTVMLVSTRGASCSGTAIAPDLILTAAHCVGPAGDYAVALVGGSTPRLIPALRVVVHPRFDPDQYRNRHPTPDIALVKLAEALPSSIRPATMASTTTLPQAGTEFLIAGYGMAADGDDNTAGTLRCVSLASIGTTGGIMARLSPSIGLAGACTGDSGGPAFQSGKLSGVIGWATGPNGARGCGGVTGITLVGLNRDWIDATARKLGSPLN</sequence>
<name>A0A917F8E6_9HYPH</name>
<dbReference type="InterPro" id="IPR001254">
    <property type="entry name" value="Trypsin_dom"/>
</dbReference>
<evidence type="ECO:0000256" key="3">
    <source>
        <dbReference type="SAM" id="SignalP"/>
    </source>
</evidence>
<keyword evidence="6" id="KW-1185">Reference proteome</keyword>